<keyword evidence="3" id="KW-1185">Reference proteome</keyword>
<dbReference type="GeneID" id="41989807"/>
<evidence type="ECO:0000313" key="2">
    <source>
        <dbReference type="EMBL" id="RBR26779.1"/>
    </source>
</evidence>
<dbReference type="AlphaFoldDB" id="A0A366SBV5"/>
<reference evidence="2 3" key="1">
    <citation type="submission" date="2018-06" db="EMBL/GenBank/DDBJ databases">
        <title>Fusarium incarnatum-equiseti species complex species 28.</title>
        <authorList>
            <person name="Gardiner D.M."/>
        </authorList>
    </citation>
    <scope>NUCLEOTIDE SEQUENCE [LARGE SCALE GENOMIC DNA]</scope>
    <source>
        <strain evidence="2 3">FIESC_28</strain>
    </source>
</reference>
<sequence>MTMADFGPGQPKREQPKDETAEVEQPKQVAERMSDEDQAENHDTAQEYTMLQEAQQAARFAEKIKKEGNDSHPPQRTFGEGGRTRKV</sequence>
<protein>
    <submittedName>
        <fullName evidence="2">Uncharacterized protein</fullName>
    </submittedName>
</protein>
<name>A0A366SBV5_9HYPO</name>
<feature type="compositionally biased region" description="Basic and acidic residues" evidence="1">
    <location>
        <begin position="11"/>
        <end position="20"/>
    </location>
</feature>
<organism evidence="2 3">
    <name type="scientific">Fusarium coffeatum</name>
    <dbReference type="NCBI Taxonomy" id="231269"/>
    <lineage>
        <taxon>Eukaryota</taxon>
        <taxon>Fungi</taxon>
        <taxon>Dikarya</taxon>
        <taxon>Ascomycota</taxon>
        <taxon>Pezizomycotina</taxon>
        <taxon>Sordariomycetes</taxon>
        <taxon>Hypocreomycetidae</taxon>
        <taxon>Hypocreales</taxon>
        <taxon>Nectriaceae</taxon>
        <taxon>Fusarium</taxon>
        <taxon>Fusarium incarnatum-equiseti species complex</taxon>
    </lineage>
</organism>
<dbReference type="RefSeq" id="XP_031021370.1">
    <property type="nucleotide sequence ID" value="XM_031154511.1"/>
</dbReference>
<feature type="region of interest" description="Disordered" evidence="1">
    <location>
        <begin position="1"/>
        <end position="87"/>
    </location>
</feature>
<feature type="compositionally biased region" description="Polar residues" evidence="1">
    <location>
        <begin position="46"/>
        <end position="55"/>
    </location>
</feature>
<gene>
    <name evidence="2" type="ORF">FIESC28_00360</name>
</gene>
<dbReference type="EMBL" id="QKXC01000009">
    <property type="protein sequence ID" value="RBR26779.1"/>
    <property type="molecule type" value="Genomic_DNA"/>
</dbReference>
<evidence type="ECO:0000256" key="1">
    <source>
        <dbReference type="SAM" id="MobiDB-lite"/>
    </source>
</evidence>
<feature type="compositionally biased region" description="Basic and acidic residues" evidence="1">
    <location>
        <begin position="29"/>
        <end position="45"/>
    </location>
</feature>
<comment type="caution">
    <text evidence="2">The sequence shown here is derived from an EMBL/GenBank/DDBJ whole genome shotgun (WGS) entry which is preliminary data.</text>
</comment>
<dbReference type="Proteomes" id="UP000253153">
    <property type="component" value="Unassembled WGS sequence"/>
</dbReference>
<evidence type="ECO:0000313" key="3">
    <source>
        <dbReference type="Proteomes" id="UP000253153"/>
    </source>
</evidence>
<feature type="compositionally biased region" description="Basic and acidic residues" evidence="1">
    <location>
        <begin position="60"/>
        <end position="70"/>
    </location>
</feature>
<proteinExistence type="predicted"/>
<accession>A0A366SBV5</accession>